<comment type="function">
    <text evidence="4">Participates in the assembly of the infectious particles by decorating the outer surface of the capsid shell and thus forming a layer between the capsid and the tegument. Complexes composed of the major capsid protein and small capsomere-interacting protein/SCP assemble together in the host cytoplasm and are translocated to the nucleus, where they accumulate and participate in capsid assembly.</text>
</comment>
<name>A0A455JNB3_9ALPH</name>
<dbReference type="GO" id="GO:0042025">
    <property type="term" value="C:host cell nucleus"/>
    <property type="evidence" value="ECO:0007669"/>
    <property type="project" value="UniProtKB-SubCell"/>
</dbReference>
<dbReference type="RefSeq" id="YP_010794920.1">
    <property type="nucleotide sequence ID" value="NC_075563.1"/>
</dbReference>
<keyword evidence="1 4" id="KW-0167">Capsid protein</keyword>
<evidence type="ECO:0000313" key="6">
    <source>
        <dbReference type="Proteomes" id="UP000326033"/>
    </source>
</evidence>
<dbReference type="EMBL" id="MH036943">
    <property type="protein sequence ID" value="AVT50744.1"/>
    <property type="molecule type" value="Genomic_DNA"/>
</dbReference>
<sequence length="130" mass="14261">MSAPAKAAAKIDPSVPATITPDTLRDLLPVQILHVLNAAARPLRDSTTPEQVEAARRNLLVGTSLAMVDLRRRHEKAVVPRVPMFATYDHAHWARPTIGLKRTFLPRVVQMPLEYEDDASPASTPSGSHK</sequence>
<gene>
    <name evidence="5" type="primary">UL35</name>
    <name evidence="4" type="synonym">SCP</name>
</gene>
<keyword evidence="3 4" id="KW-0946">Virion</keyword>
<dbReference type="GO" id="GO:0019028">
    <property type="term" value="C:viral capsid"/>
    <property type="evidence" value="ECO:0007669"/>
    <property type="project" value="UniProtKB-UniRule"/>
</dbReference>
<evidence type="ECO:0000256" key="2">
    <source>
        <dbReference type="ARBA" id="ARBA00022562"/>
    </source>
</evidence>
<dbReference type="KEGG" id="vg:80531938"/>
<dbReference type="GeneID" id="80531938"/>
<evidence type="ECO:0000256" key="1">
    <source>
        <dbReference type="ARBA" id="ARBA00022561"/>
    </source>
</evidence>
<accession>A0A455JNB3</accession>
<keyword evidence="6" id="KW-1185">Reference proteome</keyword>
<dbReference type="InterPro" id="IPR007584">
    <property type="entry name" value="Herpes_UL35"/>
</dbReference>
<evidence type="ECO:0000313" key="5">
    <source>
        <dbReference type="EMBL" id="AVT50744.1"/>
    </source>
</evidence>
<comment type="similarity">
    <text evidence="4">Belongs to the herpesviridae small capsomere-interacting protein family.</text>
</comment>
<comment type="subunit">
    <text evidence="4">Interacts with the major capsid protein/MCP.</text>
</comment>
<organism evidence="5 6">
    <name type="scientific">Cervid alphaherpesvirus 2</name>
    <dbReference type="NCBI Taxonomy" id="365327"/>
    <lineage>
        <taxon>Viruses</taxon>
        <taxon>Duplodnaviria</taxon>
        <taxon>Heunggongvirae</taxon>
        <taxon>Peploviricota</taxon>
        <taxon>Herviviricetes</taxon>
        <taxon>Herpesvirales</taxon>
        <taxon>Orthoherpesviridae</taxon>
        <taxon>Alphaherpesvirinae</taxon>
        <taxon>Varicellovirus</taxon>
        <taxon>Varicellovirus cervidalpha2</taxon>
    </lineage>
</organism>
<dbReference type="GO" id="GO:0016032">
    <property type="term" value="P:viral process"/>
    <property type="evidence" value="ECO:0007669"/>
    <property type="project" value="UniProtKB-UniRule"/>
</dbReference>
<protein>
    <recommendedName>
        <fullName evidence="4">Small capsomere-interacting protein</fullName>
    </recommendedName>
</protein>
<dbReference type="Pfam" id="PF04496">
    <property type="entry name" value="Herpes_UL35"/>
    <property type="match status" value="1"/>
</dbReference>
<evidence type="ECO:0000256" key="4">
    <source>
        <dbReference type="HAMAP-Rule" id="MF_04020"/>
    </source>
</evidence>
<evidence type="ECO:0000256" key="3">
    <source>
        <dbReference type="ARBA" id="ARBA00022844"/>
    </source>
</evidence>
<keyword evidence="2 4" id="KW-1048">Host nucleus</keyword>
<dbReference type="HAMAP" id="MF_04020">
    <property type="entry name" value="HSV_SCP_alphahv"/>
    <property type="match status" value="1"/>
</dbReference>
<proteinExistence type="inferred from homology"/>
<comment type="subcellular location">
    <subcellularLocation>
        <location evidence="4">Virion</location>
    </subcellularLocation>
    <subcellularLocation>
        <location evidence="4">Host nucleus</location>
    </subcellularLocation>
</comment>
<reference evidence="5 6" key="1">
    <citation type="submission" date="2018-03" db="EMBL/GenBank/DDBJ databases">
        <title>Cervid herpesvirus genomes.</title>
        <authorList>
            <person name="Das Neves C.G."/>
            <person name="Davison A.J."/>
        </authorList>
    </citation>
    <scope>NUCLEOTIDE SEQUENCE [LARGE SCALE GENOMIC DNA]</scope>
    <source>
        <strain evidence="5 6">Norway</strain>
    </source>
</reference>
<dbReference type="Proteomes" id="UP000326033">
    <property type="component" value="Segment"/>
</dbReference>